<name>A0A1H6BHJ5_9FLAO</name>
<gene>
    <name evidence="1" type="ORF">SAMN05421847_2871</name>
</gene>
<keyword evidence="2" id="KW-1185">Reference proteome</keyword>
<organism evidence="1 2">
    <name type="scientific">Halpernia humi</name>
    <dbReference type="NCBI Taxonomy" id="493375"/>
    <lineage>
        <taxon>Bacteria</taxon>
        <taxon>Pseudomonadati</taxon>
        <taxon>Bacteroidota</taxon>
        <taxon>Flavobacteriia</taxon>
        <taxon>Flavobacteriales</taxon>
        <taxon>Weeksellaceae</taxon>
        <taxon>Chryseobacterium group</taxon>
        <taxon>Halpernia</taxon>
    </lineage>
</organism>
<dbReference type="AlphaFoldDB" id="A0A1H6BHJ5"/>
<dbReference type="EMBL" id="FNUS01000008">
    <property type="protein sequence ID" value="SEG59696.1"/>
    <property type="molecule type" value="Genomic_DNA"/>
</dbReference>
<reference evidence="2" key="1">
    <citation type="submission" date="2016-10" db="EMBL/GenBank/DDBJ databases">
        <authorList>
            <person name="Varghese N."/>
            <person name="Submissions S."/>
        </authorList>
    </citation>
    <scope>NUCLEOTIDE SEQUENCE [LARGE SCALE GENOMIC DNA]</scope>
    <source>
        <strain evidence="2">DSM 21580</strain>
    </source>
</reference>
<accession>A0A1H6BHJ5</accession>
<evidence type="ECO:0000313" key="1">
    <source>
        <dbReference type="EMBL" id="SEG59696.1"/>
    </source>
</evidence>
<dbReference type="Proteomes" id="UP000236738">
    <property type="component" value="Unassembled WGS sequence"/>
</dbReference>
<sequence length="94" mass="10920">MIVIAINIIANYYGGATFHNITLKKEDYNGKVVEIYTDLKNHSIDYAILKNGEKIYLGHVYNRIQEGDSIAKNRNSTKIQVFRKDSIFYIDFKE</sequence>
<evidence type="ECO:0000313" key="2">
    <source>
        <dbReference type="Proteomes" id="UP000236738"/>
    </source>
</evidence>
<proteinExistence type="predicted"/>
<protein>
    <submittedName>
        <fullName evidence="1">Uncharacterized protein</fullName>
    </submittedName>
</protein>